<proteinExistence type="predicted"/>
<keyword evidence="1" id="KW-0472">Membrane</keyword>
<sequence length="59" mass="6866">MCRQTKSRKFRRSGFMQTLQTVYLLIGQFVLRIQVLALEEKATSTGLKLFVPACILERF</sequence>
<accession>A0A5N6HEH1</accession>
<feature type="transmembrane region" description="Helical" evidence="1">
    <location>
        <begin position="21"/>
        <end position="38"/>
    </location>
</feature>
<dbReference type="Proteomes" id="UP000325434">
    <property type="component" value="Unassembled WGS sequence"/>
</dbReference>
<dbReference type="AlphaFoldDB" id="A0A5N6HEH1"/>
<gene>
    <name evidence="2" type="ORF">BDV35DRAFT_337117</name>
</gene>
<evidence type="ECO:0000313" key="2">
    <source>
        <dbReference type="EMBL" id="KAB8252214.1"/>
    </source>
</evidence>
<name>A0A5N6HEH1_ASPFL</name>
<reference evidence="2" key="1">
    <citation type="submission" date="2019-04" db="EMBL/GenBank/DDBJ databases">
        <title>Friends and foes A comparative genomics study of 23 Aspergillus species from section Flavi.</title>
        <authorList>
            <consortium name="DOE Joint Genome Institute"/>
            <person name="Kjaerbolling I."/>
            <person name="Vesth T."/>
            <person name="Frisvad J.C."/>
            <person name="Nybo J.L."/>
            <person name="Theobald S."/>
            <person name="Kildgaard S."/>
            <person name="Isbrandt T."/>
            <person name="Kuo A."/>
            <person name="Sato A."/>
            <person name="Lyhne E.K."/>
            <person name="Kogle M.E."/>
            <person name="Wiebenga A."/>
            <person name="Kun R.S."/>
            <person name="Lubbers R.J."/>
            <person name="Makela M.R."/>
            <person name="Barry K."/>
            <person name="Chovatia M."/>
            <person name="Clum A."/>
            <person name="Daum C."/>
            <person name="Haridas S."/>
            <person name="He G."/>
            <person name="LaButti K."/>
            <person name="Lipzen A."/>
            <person name="Mondo S."/>
            <person name="Riley R."/>
            <person name="Salamov A."/>
            <person name="Simmons B.A."/>
            <person name="Magnuson J.K."/>
            <person name="Henrissat B."/>
            <person name="Mortensen U.H."/>
            <person name="Larsen T.O."/>
            <person name="Devries R.P."/>
            <person name="Grigoriev I.V."/>
            <person name="Machida M."/>
            <person name="Baker S.E."/>
            <person name="Andersen M.R."/>
        </authorList>
    </citation>
    <scope>NUCLEOTIDE SEQUENCE [LARGE SCALE GENOMIC DNA]</scope>
    <source>
        <strain evidence="2">CBS 121.62</strain>
    </source>
</reference>
<protein>
    <submittedName>
        <fullName evidence="2">Uncharacterized protein</fullName>
    </submittedName>
</protein>
<keyword evidence="1" id="KW-1133">Transmembrane helix</keyword>
<dbReference type="EMBL" id="ML734556">
    <property type="protein sequence ID" value="KAB8252214.1"/>
    <property type="molecule type" value="Genomic_DNA"/>
</dbReference>
<evidence type="ECO:0000256" key="1">
    <source>
        <dbReference type="SAM" id="Phobius"/>
    </source>
</evidence>
<organism evidence="2">
    <name type="scientific">Aspergillus flavus</name>
    <dbReference type="NCBI Taxonomy" id="5059"/>
    <lineage>
        <taxon>Eukaryota</taxon>
        <taxon>Fungi</taxon>
        <taxon>Dikarya</taxon>
        <taxon>Ascomycota</taxon>
        <taxon>Pezizomycotina</taxon>
        <taxon>Eurotiomycetes</taxon>
        <taxon>Eurotiomycetidae</taxon>
        <taxon>Eurotiales</taxon>
        <taxon>Aspergillaceae</taxon>
        <taxon>Aspergillus</taxon>
        <taxon>Aspergillus subgen. Circumdati</taxon>
    </lineage>
</organism>
<keyword evidence="1" id="KW-0812">Transmembrane</keyword>